<dbReference type="GO" id="GO:0022625">
    <property type="term" value="C:cytosolic large ribosomal subunit"/>
    <property type="evidence" value="ECO:0007669"/>
    <property type="project" value="TreeGrafter"/>
</dbReference>
<gene>
    <name evidence="6" type="ORF">BN1723_012840</name>
</gene>
<evidence type="ECO:0000256" key="4">
    <source>
        <dbReference type="RuleBase" id="RU364026"/>
    </source>
</evidence>
<dbReference type="PANTHER" id="PTHR12884">
    <property type="entry name" value="60S RIBOSOMAL PROTEIN L29"/>
    <property type="match status" value="1"/>
</dbReference>
<name>A0A0G4LLP5_VERLO</name>
<dbReference type="GO" id="GO:0002181">
    <property type="term" value="P:cytoplasmic translation"/>
    <property type="evidence" value="ECO:0007669"/>
    <property type="project" value="TreeGrafter"/>
</dbReference>
<dbReference type="InterPro" id="IPR002673">
    <property type="entry name" value="Ribosomal_eL29"/>
</dbReference>
<evidence type="ECO:0000256" key="2">
    <source>
        <dbReference type="ARBA" id="ARBA00022980"/>
    </source>
</evidence>
<evidence type="ECO:0000313" key="6">
    <source>
        <dbReference type="EMBL" id="CRK22951.1"/>
    </source>
</evidence>
<dbReference type="GO" id="GO:0003735">
    <property type="term" value="F:structural constituent of ribosome"/>
    <property type="evidence" value="ECO:0007669"/>
    <property type="project" value="UniProtKB-UniRule"/>
</dbReference>
<comment type="similarity">
    <text evidence="1 4">Belongs to the eukaryotic ribosomal protein eL29 family.</text>
</comment>
<accession>A0A0G4LLP5</accession>
<dbReference type="Proteomes" id="UP000045706">
    <property type="component" value="Unassembled WGS sequence"/>
</dbReference>
<protein>
    <recommendedName>
        <fullName evidence="4">60S ribosomal protein L29</fullName>
    </recommendedName>
</protein>
<evidence type="ECO:0000256" key="3">
    <source>
        <dbReference type="ARBA" id="ARBA00023274"/>
    </source>
</evidence>
<feature type="compositionally biased region" description="Basic residues" evidence="5">
    <location>
        <begin position="1"/>
        <end position="10"/>
    </location>
</feature>
<sequence>MTTVIKKPKTARYPSLKGTDPKFRRNHRHALHGTARALKEKREADKA</sequence>
<dbReference type="Gene3D" id="6.10.140.1730">
    <property type="match status" value="1"/>
</dbReference>
<dbReference type="PANTHER" id="PTHR12884:SF0">
    <property type="entry name" value="60S RIBOSOMAL PROTEIN L29"/>
    <property type="match status" value="1"/>
</dbReference>
<feature type="region of interest" description="Disordered" evidence="5">
    <location>
        <begin position="1"/>
        <end position="23"/>
    </location>
</feature>
<keyword evidence="3 4" id="KW-0687">Ribonucleoprotein</keyword>
<proteinExistence type="inferred from homology"/>
<dbReference type="AlphaFoldDB" id="A0A0G4LLP5"/>
<keyword evidence="2 4" id="KW-0689">Ribosomal protein</keyword>
<evidence type="ECO:0000256" key="1">
    <source>
        <dbReference type="ARBA" id="ARBA00010247"/>
    </source>
</evidence>
<dbReference type="EMBL" id="CVQI01014002">
    <property type="protein sequence ID" value="CRK22951.1"/>
    <property type="molecule type" value="Genomic_DNA"/>
</dbReference>
<evidence type="ECO:0000256" key="5">
    <source>
        <dbReference type="SAM" id="MobiDB-lite"/>
    </source>
</evidence>
<reference evidence="7" key="1">
    <citation type="submission" date="2015-05" db="EMBL/GenBank/DDBJ databases">
        <authorList>
            <person name="Fogelqvist Johan"/>
        </authorList>
    </citation>
    <scope>NUCLEOTIDE SEQUENCE [LARGE SCALE GENOMIC DNA]</scope>
</reference>
<organism evidence="6 7">
    <name type="scientific">Verticillium longisporum</name>
    <name type="common">Verticillium dahliae var. longisporum</name>
    <dbReference type="NCBI Taxonomy" id="100787"/>
    <lineage>
        <taxon>Eukaryota</taxon>
        <taxon>Fungi</taxon>
        <taxon>Dikarya</taxon>
        <taxon>Ascomycota</taxon>
        <taxon>Pezizomycotina</taxon>
        <taxon>Sordariomycetes</taxon>
        <taxon>Hypocreomycetidae</taxon>
        <taxon>Glomerellales</taxon>
        <taxon>Plectosphaerellaceae</taxon>
        <taxon>Verticillium</taxon>
    </lineage>
</organism>
<dbReference type="Pfam" id="PF01779">
    <property type="entry name" value="Ribosomal_L29e"/>
    <property type="match status" value="1"/>
</dbReference>
<evidence type="ECO:0000313" key="7">
    <source>
        <dbReference type="Proteomes" id="UP000045706"/>
    </source>
</evidence>